<dbReference type="KEGG" id="bpz:BP1026B_II0122"/>
<proteinExistence type="predicted"/>
<gene>
    <name evidence="1" type="primary">tagJ-2</name>
    <name evidence="1" type="ordered locus">BP1026B_II0122</name>
</gene>
<dbReference type="InterPro" id="IPR011990">
    <property type="entry name" value="TPR-like_helical_dom_sf"/>
</dbReference>
<dbReference type="PIRSF" id="PIRSF029288">
    <property type="entry name" value="SciE_ImpE"/>
    <property type="match status" value="1"/>
</dbReference>
<organism evidence="1 2">
    <name type="scientific">Burkholderia pseudomallei (strain 1026b)</name>
    <dbReference type="NCBI Taxonomy" id="884204"/>
    <lineage>
        <taxon>Bacteria</taxon>
        <taxon>Pseudomonadati</taxon>
        <taxon>Pseudomonadota</taxon>
        <taxon>Betaproteobacteria</taxon>
        <taxon>Burkholderiales</taxon>
        <taxon>Burkholderiaceae</taxon>
        <taxon>Burkholderia</taxon>
        <taxon>pseudomallei group</taxon>
    </lineage>
</organism>
<dbReference type="InterPro" id="IPR009211">
    <property type="entry name" value="TagJ"/>
</dbReference>
<evidence type="ECO:0000313" key="2">
    <source>
        <dbReference type="Proteomes" id="UP000010087"/>
    </source>
</evidence>
<protein>
    <submittedName>
        <fullName evidence="1">Type VI secretion system</fullName>
    </submittedName>
</protein>
<accession>A0A0H3HU71</accession>
<dbReference type="Pfam" id="PF07024">
    <property type="entry name" value="ImpE"/>
    <property type="match status" value="1"/>
</dbReference>
<name>A0A0H3HU71_BURP2</name>
<reference evidence="1 2" key="1">
    <citation type="journal article" date="2012" name="PLoS ONE">
        <title>Evolution of Burkholderia pseudomallei in recurrent melioidosis.</title>
        <authorList>
            <person name="Hayden H.S."/>
            <person name="Lim R."/>
            <person name="Brittnacher M.J."/>
            <person name="Sims E.H."/>
            <person name="Ramage E.R."/>
            <person name="Fong C."/>
            <person name="Wu Z."/>
            <person name="Crist E."/>
            <person name="Chang J."/>
            <person name="Zhou Y."/>
            <person name="Radey M."/>
            <person name="Rohmer L."/>
            <person name="Haugen E."/>
            <person name="Gillett W."/>
            <person name="Wuthiekanun V."/>
            <person name="Peacock S.J."/>
            <person name="Kaul R."/>
            <person name="Miller S.I."/>
            <person name="Manoil C."/>
            <person name="Jacobs M.A."/>
        </authorList>
    </citation>
    <scope>NUCLEOTIDE SEQUENCE [LARGE SCALE GENOMIC DNA]</scope>
    <source>
        <strain evidence="1 2">1026b</strain>
    </source>
</reference>
<dbReference type="SUPFAM" id="SSF144059">
    <property type="entry name" value="ImpE-like"/>
    <property type="match status" value="1"/>
</dbReference>
<dbReference type="EMBL" id="CP002834">
    <property type="protein sequence ID" value="AFI68405.1"/>
    <property type="molecule type" value="Genomic_DNA"/>
</dbReference>
<dbReference type="Gene3D" id="1.25.40.10">
    <property type="entry name" value="Tetratricopeptide repeat domain"/>
    <property type="match status" value="1"/>
</dbReference>
<dbReference type="Proteomes" id="UP000010087">
    <property type="component" value="Chromosome 2"/>
</dbReference>
<evidence type="ECO:0000313" key="1">
    <source>
        <dbReference type="EMBL" id="AFI68405.1"/>
    </source>
</evidence>
<dbReference type="AlphaFoldDB" id="A0A0H3HU71"/>
<sequence>MTNRSESPQPSDPRDAMLRDALRAQSFEEIKARTAEAVRKRPSDTRERWLLFQLLCIDGAWERALKQLQTWAGLEPQGEARAQLHRGLIRCEMFRADVFAGKRTPGFIDAQPAWVDTLLQANAKLGAGDVAAADTLREAAFHCAPVTRGESAEMGSFAWLTDSDTRLGPIFEIAVAGGYRWIPFEQLKSITFTPAGTLTDLVWRPVTALMLDATVLRGYAPTRYSGSENGATAIRLASETTWRDIGTTNVVALGQRTWTTDQGDWGMLQIGGCRFTGESDDAAS</sequence>
<dbReference type="PATRIC" id="fig|884204.3.peg.4220"/>